<reference evidence="8" key="1">
    <citation type="journal article" date="2019" name="Int. J. Syst. Evol. Microbiol.">
        <title>The Global Catalogue of Microorganisms (GCM) 10K type strain sequencing project: providing services to taxonomists for standard genome sequencing and annotation.</title>
        <authorList>
            <consortium name="The Broad Institute Genomics Platform"/>
            <consortium name="The Broad Institute Genome Sequencing Center for Infectious Disease"/>
            <person name="Wu L."/>
            <person name="Ma J."/>
        </authorList>
    </citation>
    <scope>NUCLEOTIDE SEQUENCE [LARGE SCALE GENOMIC DNA]</scope>
    <source>
        <strain evidence="8">CGMCC 1.12371</strain>
    </source>
</reference>
<dbReference type="InterPro" id="IPR001041">
    <property type="entry name" value="2Fe-2S_ferredoxin-type"/>
</dbReference>
<evidence type="ECO:0000259" key="6">
    <source>
        <dbReference type="PROSITE" id="PS51085"/>
    </source>
</evidence>
<dbReference type="PANTHER" id="PTHR44379">
    <property type="entry name" value="OXIDOREDUCTASE WITH IRON-SULFUR SUBUNIT"/>
    <property type="match status" value="1"/>
</dbReference>
<feature type="domain" description="2Fe-2S ferredoxin-type" evidence="6">
    <location>
        <begin position="2"/>
        <end position="78"/>
    </location>
</feature>
<evidence type="ECO:0000256" key="5">
    <source>
        <dbReference type="ARBA" id="ARBA00023014"/>
    </source>
</evidence>
<dbReference type="InterPro" id="IPR051452">
    <property type="entry name" value="Diverse_Oxidoreductases"/>
</dbReference>
<proteinExistence type="predicted"/>
<keyword evidence="2" id="KW-0479">Metal-binding</keyword>
<dbReference type="Pfam" id="PF00111">
    <property type="entry name" value="Fer2"/>
    <property type="match status" value="1"/>
</dbReference>
<dbReference type="RefSeq" id="WP_382222112.1">
    <property type="nucleotide sequence ID" value="NZ_JBHTCA010000005.1"/>
</dbReference>
<dbReference type="Gene3D" id="3.10.20.30">
    <property type="match status" value="1"/>
</dbReference>
<dbReference type="InterPro" id="IPR006058">
    <property type="entry name" value="2Fe2S_fd_BS"/>
</dbReference>
<dbReference type="InterPro" id="IPR036884">
    <property type="entry name" value="2Fe-2S-bd_dom_sf"/>
</dbReference>
<dbReference type="PANTHER" id="PTHR44379:SF5">
    <property type="entry name" value="OXIDOREDUCTASE WITH IRON-SULFUR SUBUNIT"/>
    <property type="match status" value="1"/>
</dbReference>
<dbReference type="Gene3D" id="1.10.150.120">
    <property type="entry name" value="[2Fe-2S]-binding domain"/>
    <property type="match status" value="1"/>
</dbReference>
<dbReference type="SUPFAM" id="SSF47741">
    <property type="entry name" value="CO dehydrogenase ISP C-domain like"/>
    <property type="match status" value="1"/>
</dbReference>
<dbReference type="Pfam" id="PF01799">
    <property type="entry name" value="Fer2_2"/>
    <property type="match status" value="1"/>
</dbReference>
<gene>
    <name evidence="7" type="ORF">ACFQPB_09075</name>
</gene>
<dbReference type="Proteomes" id="UP001596501">
    <property type="component" value="Unassembled WGS sequence"/>
</dbReference>
<evidence type="ECO:0000256" key="2">
    <source>
        <dbReference type="ARBA" id="ARBA00022723"/>
    </source>
</evidence>
<sequence>MGGVSLKVNGQPVLGGEDASQTLIELLRDQLGLTGTHAGCDTAQCGACTVLVDGLAVKSCNVLVRQLPGAEVQSIEALAAPDGTLHPMQQAFGQHHALQCGYCTPGMVMRAVAMAAEDVPAEPDAVRPALAGNLCRCTGYSGIVTAVCQGLRQMRAAP</sequence>
<keyword evidence="3" id="KW-0560">Oxidoreductase</keyword>
<dbReference type="InterPro" id="IPR012675">
    <property type="entry name" value="Beta-grasp_dom_sf"/>
</dbReference>
<keyword evidence="1" id="KW-0001">2Fe-2S</keyword>
<dbReference type="SUPFAM" id="SSF54292">
    <property type="entry name" value="2Fe-2S ferredoxin-like"/>
    <property type="match status" value="1"/>
</dbReference>
<evidence type="ECO:0000256" key="3">
    <source>
        <dbReference type="ARBA" id="ARBA00023002"/>
    </source>
</evidence>
<evidence type="ECO:0000313" key="8">
    <source>
        <dbReference type="Proteomes" id="UP001596501"/>
    </source>
</evidence>
<comment type="caution">
    <text evidence="7">The sequence shown here is derived from an EMBL/GenBank/DDBJ whole genome shotgun (WGS) entry which is preliminary data.</text>
</comment>
<keyword evidence="8" id="KW-1185">Reference proteome</keyword>
<name>A0ABW2QHS9_9BURK</name>
<evidence type="ECO:0000256" key="1">
    <source>
        <dbReference type="ARBA" id="ARBA00022714"/>
    </source>
</evidence>
<dbReference type="PROSITE" id="PS51085">
    <property type="entry name" value="2FE2S_FER_2"/>
    <property type="match status" value="1"/>
</dbReference>
<evidence type="ECO:0000313" key="7">
    <source>
        <dbReference type="EMBL" id="MFC7409010.1"/>
    </source>
</evidence>
<dbReference type="EMBL" id="JBHTCA010000005">
    <property type="protein sequence ID" value="MFC7409010.1"/>
    <property type="molecule type" value="Genomic_DNA"/>
</dbReference>
<keyword evidence="5" id="KW-0411">Iron-sulfur</keyword>
<dbReference type="PROSITE" id="PS00197">
    <property type="entry name" value="2FE2S_FER_1"/>
    <property type="match status" value="1"/>
</dbReference>
<accession>A0ABW2QHS9</accession>
<organism evidence="7 8">
    <name type="scientific">Hydrogenophaga atypica</name>
    <dbReference type="NCBI Taxonomy" id="249409"/>
    <lineage>
        <taxon>Bacteria</taxon>
        <taxon>Pseudomonadati</taxon>
        <taxon>Pseudomonadota</taxon>
        <taxon>Betaproteobacteria</taxon>
        <taxon>Burkholderiales</taxon>
        <taxon>Comamonadaceae</taxon>
        <taxon>Hydrogenophaga</taxon>
    </lineage>
</organism>
<evidence type="ECO:0000256" key="4">
    <source>
        <dbReference type="ARBA" id="ARBA00023004"/>
    </source>
</evidence>
<protein>
    <submittedName>
        <fullName evidence="7">(2Fe-2S)-binding protein</fullName>
    </submittedName>
</protein>
<keyword evidence="4" id="KW-0408">Iron</keyword>
<dbReference type="InterPro" id="IPR036010">
    <property type="entry name" value="2Fe-2S_ferredoxin-like_sf"/>
</dbReference>
<dbReference type="InterPro" id="IPR002888">
    <property type="entry name" value="2Fe-2S-bd"/>
</dbReference>